<sequence>MGSAAAATHG</sequence>
<reference evidence="1" key="1">
    <citation type="submission" date="2014-09" db="EMBL/GenBank/DDBJ databases">
        <authorList>
            <person name="Magalhaes I.L.F."/>
            <person name="Oliveira U."/>
            <person name="Santos F.R."/>
            <person name="Vidigal T.H.D.A."/>
            <person name="Brescovit A.D."/>
            <person name="Santos A.J."/>
        </authorList>
    </citation>
    <scope>NUCLEOTIDE SEQUENCE</scope>
    <source>
        <tissue evidence="1">Shoot tissue taken approximately 20 cm above the soil surface</tissue>
    </source>
</reference>
<name>A0A0A9H460_ARUDO</name>
<reference evidence="1" key="2">
    <citation type="journal article" date="2015" name="Data Brief">
        <title>Shoot transcriptome of the giant reed, Arundo donax.</title>
        <authorList>
            <person name="Barrero R.A."/>
            <person name="Guerrero F.D."/>
            <person name="Moolhuijzen P."/>
            <person name="Goolsby J.A."/>
            <person name="Tidwell J."/>
            <person name="Bellgard S.E."/>
            <person name="Bellgard M.I."/>
        </authorList>
    </citation>
    <scope>NUCLEOTIDE SEQUENCE</scope>
    <source>
        <tissue evidence="1">Shoot tissue taken approximately 20 cm above the soil surface</tissue>
    </source>
</reference>
<accession>A0A0A9H460</accession>
<dbReference type="EMBL" id="GBRH01170238">
    <property type="protein sequence ID" value="JAE27658.1"/>
    <property type="molecule type" value="Transcribed_RNA"/>
</dbReference>
<organism evidence="1">
    <name type="scientific">Arundo donax</name>
    <name type="common">Giant reed</name>
    <name type="synonym">Donax arundinaceus</name>
    <dbReference type="NCBI Taxonomy" id="35708"/>
    <lineage>
        <taxon>Eukaryota</taxon>
        <taxon>Viridiplantae</taxon>
        <taxon>Streptophyta</taxon>
        <taxon>Embryophyta</taxon>
        <taxon>Tracheophyta</taxon>
        <taxon>Spermatophyta</taxon>
        <taxon>Magnoliopsida</taxon>
        <taxon>Liliopsida</taxon>
        <taxon>Poales</taxon>
        <taxon>Poaceae</taxon>
        <taxon>PACMAD clade</taxon>
        <taxon>Arundinoideae</taxon>
        <taxon>Arundineae</taxon>
        <taxon>Arundo</taxon>
    </lineage>
</organism>
<protein>
    <submittedName>
        <fullName evidence="1">Uncharacterized protein</fullName>
    </submittedName>
</protein>
<evidence type="ECO:0000313" key="1">
    <source>
        <dbReference type="EMBL" id="JAE27658.1"/>
    </source>
</evidence>
<proteinExistence type="predicted"/>